<name>A0A1Y5MDK6_9BACT</name>
<sequence length="77" mass="8769">MAPFGAKIRLLIGYYNLNLIWDRMTSSGTMKRAFSFSRKNIESLQNMLKGYGKSLGKDVGVAFLKGIVELWKTSYEK</sequence>
<dbReference type="Proteomes" id="UP000196317">
    <property type="component" value="Unassembled WGS sequence"/>
</dbReference>
<comment type="caution">
    <text evidence="1">The sequence shown here is derived from an EMBL/GenBank/DDBJ whole genome shotgun (WGS) entry which is preliminary data.</text>
</comment>
<accession>A0A1Y5MDK6</accession>
<proteinExistence type="predicted"/>
<evidence type="ECO:0000313" key="1">
    <source>
        <dbReference type="EMBL" id="OUT06686.1"/>
    </source>
</evidence>
<organism evidence="1 2">
    <name type="scientific">Campylobacter concisus</name>
    <dbReference type="NCBI Taxonomy" id="199"/>
    <lineage>
        <taxon>Bacteria</taxon>
        <taxon>Pseudomonadati</taxon>
        <taxon>Campylobacterota</taxon>
        <taxon>Epsilonproteobacteria</taxon>
        <taxon>Campylobacterales</taxon>
        <taxon>Campylobacteraceae</taxon>
        <taxon>Campylobacter</taxon>
    </lineage>
</organism>
<feature type="non-terminal residue" evidence="1">
    <location>
        <position position="77"/>
    </location>
</feature>
<dbReference type="EMBL" id="NDYN01000038">
    <property type="protein sequence ID" value="OUT06686.1"/>
    <property type="molecule type" value="Genomic_DNA"/>
</dbReference>
<evidence type="ECO:0000313" key="2">
    <source>
        <dbReference type="Proteomes" id="UP000196317"/>
    </source>
</evidence>
<dbReference type="AlphaFoldDB" id="A0A1Y5MDK6"/>
<gene>
    <name evidence="1" type="ORF">B9N65_10820</name>
</gene>
<reference evidence="1 2" key="1">
    <citation type="submission" date="2017-04" db="EMBL/GenBank/DDBJ databases">
        <title>Complete genome of Campylobacter concisus ATCC 33237T and draft genomes for an additional eight well characterized C. concisus strains.</title>
        <authorList>
            <person name="Cornelius A.J."/>
            <person name="Miller W.G."/>
            <person name="Lastovica A.J."/>
            <person name="On S.L."/>
            <person name="French N.P."/>
            <person name="Vandenberg O."/>
            <person name="Biggs P.J."/>
        </authorList>
    </citation>
    <scope>NUCLEOTIDE SEQUENCE [LARGE SCALE GENOMIC DNA]</scope>
    <source>
        <strain evidence="1 2">CCUG 19995</strain>
    </source>
</reference>
<protein>
    <submittedName>
        <fullName evidence="1">Uncharacterized protein</fullName>
    </submittedName>
</protein>